<dbReference type="InterPro" id="IPR050991">
    <property type="entry name" value="ECM_Regulatory_Proteins"/>
</dbReference>
<dbReference type="Gene3D" id="3.20.20.80">
    <property type="entry name" value="Glycosidases"/>
    <property type="match status" value="1"/>
</dbReference>
<dbReference type="EMBL" id="BAMD01000006">
    <property type="protein sequence ID" value="GAF02178.1"/>
    <property type="molecule type" value="Genomic_DNA"/>
</dbReference>
<dbReference type="RefSeq" id="WP_027470795.1">
    <property type="nucleotide sequence ID" value="NZ_BAMD01000006.1"/>
</dbReference>
<dbReference type="eggNOG" id="COG4733">
    <property type="taxonomic scope" value="Bacteria"/>
</dbReference>
<keyword evidence="4" id="KW-1185">Reference proteome</keyword>
<sequence length="870" mass="99546">MDKNVEASKRVVGVIVFALLLGVSSLYGQRNKLKITIDTTNGHSLQEGCSGFNVRIADKVWSYSHPDFRKAVHGLKPGWLRYFSGTMGDAFNSATGLYDKDYIMMFDHPKPFFTGYEFTQVKGPHRLIDLYELLGEVGGKLIITVNGFTETPEVVKELARFCKNNHIQVEAWQFCNEPYFYVPHRDRYWWNDGYDYATKMKPYAEAIQEVFPDAKLALNCTWDGIWGFMKEIHKYQEENGAYWNVFSKHSYAPHVGGKEAFSKGLKRVNTKVIEATSPKAMKQIEDYTWKGAPLMITEFGVWNAPLNGIVSAVYNAEYTLRQLQHPNAFYIGSHEISNKYRPAKNFNKVIKDAYANGEKINTAELLTGIKKDDEGKAIEMIHEATNNSVYTWNTSIENNVQVLGLNQKKVDGMYARAFKGINGYDYLLVTNRSDQYLPTEVWMDHQVLKGKVMTKYMFSELAENKNIPTYQQTLKGNDLIIRPYSVTLFKWKSNEKYAPSAPRIYKTKVVDDGIELTWWKRDIAKGYKIIYGTDVNNLNKEIVLNGADKVSAKVSGLVKGQQYYLAVKAFNREGESALSPLVHLRYALPEQPMIFKTAKRDTTITVMWKSVENATGYTVAVNDGKNIVQYDAKNVFGYRIEGLQYDVPYHITVAAYNGLGSGKNSLAETVSCKKNLPYPPRNISAKETADGHVYLEWVAQDTIHPHVKYRLYRGKKLHQFEVLAEDIDMNNYLDRTAKHEDNYYYTVKSYNEDGECNFYPNIATVIKRDHQILIEVKDIVEGEDVFSVTVQFKNIKRDGNVRYGVSVSDISYLNVEEDLYESSDLQDGMFTVHIPKDKFKKGRTYAFKGFVNTNGKSIFSLPPHKNLHIK</sequence>
<dbReference type="InterPro" id="IPR017853">
    <property type="entry name" value="GH"/>
</dbReference>
<evidence type="ECO:0000313" key="4">
    <source>
        <dbReference type="Proteomes" id="UP000019402"/>
    </source>
</evidence>
<dbReference type="CDD" id="cd00063">
    <property type="entry name" value="FN3"/>
    <property type="match status" value="2"/>
</dbReference>
<dbReference type="STRING" id="869213.GCA_000517085_00831"/>
<dbReference type="PROSITE" id="PS50853">
    <property type="entry name" value="FN3"/>
    <property type="match status" value="1"/>
</dbReference>
<organism evidence="3 4">
    <name type="scientific">Saccharicrinis fermentans DSM 9555 = JCM 21142</name>
    <dbReference type="NCBI Taxonomy" id="869213"/>
    <lineage>
        <taxon>Bacteria</taxon>
        <taxon>Pseudomonadati</taxon>
        <taxon>Bacteroidota</taxon>
        <taxon>Bacteroidia</taxon>
        <taxon>Marinilabiliales</taxon>
        <taxon>Marinilabiliaceae</taxon>
        <taxon>Saccharicrinis</taxon>
    </lineage>
</organism>
<dbReference type="SUPFAM" id="SSF49265">
    <property type="entry name" value="Fibronectin type III"/>
    <property type="match status" value="2"/>
</dbReference>
<dbReference type="InterPro" id="IPR003961">
    <property type="entry name" value="FN3_dom"/>
</dbReference>
<evidence type="ECO:0000259" key="2">
    <source>
        <dbReference type="PROSITE" id="PS50853"/>
    </source>
</evidence>
<dbReference type="Proteomes" id="UP000019402">
    <property type="component" value="Unassembled WGS sequence"/>
</dbReference>
<keyword evidence="1" id="KW-0677">Repeat</keyword>
<dbReference type="OrthoDB" id="926075at2"/>
<dbReference type="AlphaFoldDB" id="W7Y3M4"/>
<accession>W7Y3M4</accession>
<protein>
    <submittedName>
        <fullName evidence="3">Fibronectin type III domain protein</fullName>
    </submittedName>
</protein>
<dbReference type="SMART" id="SM00060">
    <property type="entry name" value="FN3"/>
    <property type="match status" value="3"/>
</dbReference>
<dbReference type="Pfam" id="PF00041">
    <property type="entry name" value="fn3"/>
    <property type="match status" value="1"/>
</dbReference>
<reference evidence="3 4" key="1">
    <citation type="journal article" date="2014" name="Genome Announc.">
        <title>Draft Genome Sequence of Cytophaga fermentans JCM 21142T, a Facultative Anaerobe Isolated from Marine Mud.</title>
        <authorList>
            <person name="Starns D."/>
            <person name="Oshima K."/>
            <person name="Suda W."/>
            <person name="Iino T."/>
            <person name="Yuki M."/>
            <person name="Inoue J."/>
            <person name="Kitamura K."/>
            <person name="Iida T."/>
            <person name="Darby A."/>
            <person name="Hattori M."/>
            <person name="Ohkuma M."/>
        </authorList>
    </citation>
    <scope>NUCLEOTIDE SEQUENCE [LARGE SCALE GENOMIC DNA]</scope>
    <source>
        <strain evidence="3 4">JCM 21142</strain>
    </source>
</reference>
<feature type="domain" description="Fibronectin type-III" evidence="2">
    <location>
        <begin position="589"/>
        <end position="675"/>
    </location>
</feature>
<gene>
    <name evidence="3" type="ORF">JCM21142_3806</name>
</gene>
<dbReference type="InterPro" id="IPR036116">
    <property type="entry name" value="FN3_sf"/>
</dbReference>
<dbReference type="Gene3D" id="2.60.40.10">
    <property type="entry name" value="Immunoglobulins"/>
    <property type="match status" value="3"/>
</dbReference>
<proteinExistence type="predicted"/>
<evidence type="ECO:0000256" key="1">
    <source>
        <dbReference type="ARBA" id="ARBA00022737"/>
    </source>
</evidence>
<dbReference type="PANTHER" id="PTHR46708:SF2">
    <property type="entry name" value="FIBRONECTIN TYPE-III DOMAIN-CONTAINING PROTEIN"/>
    <property type="match status" value="1"/>
</dbReference>
<dbReference type="PANTHER" id="PTHR46708">
    <property type="entry name" value="TENASCIN"/>
    <property type="match status" value="1"/>
</dbReference>
<evidence type="ECO:0000313" key="3">
    <source>
        <dbReference type="EMBL" id="GAF02178.1"/>
    </source>
</evidence>
<dbReference type="InterPro" id="IPR013783">
    <property type="entry name" value="Ig-like_fold"/>
</dbReference>
<dbReference type="SUPFAM" id="SSF51445">
    <property type="entry name" value="(Trans)glycosidases"/>
    <property type="match status" value="1"/>
</dbReference>
<comment type="caution">
    <text evidence="3">The sequence shown here is derived from an EMBL/GenBank/DDBJ whole genome shotgun (WGS) entry which is preliminary data.</text>
</comment>
<name>W7Y3M4_9BACT</name>